<sequence length="71" mass="8116">MASYEVRSYREIARQLHTRATVIEIVNVIIGHDEAHPIGERLLEHSAHIRRLPVFAADGEEGRSTFDSLFM</sequence>
<dbReference type="AlphaFoldDB" id="A0A5C6K5P3"/>
<evidence type="ECO:0000313" key="2">
    <source>
        <dbReference type="Proteomes" id="UP000320481"/>
    </source>
</evidence>
<dbReference type="RefSeq" id="WP_146463001.1">
    <property type="nucleotide sequence ID" value="NZ_VOGW01000002.1"/>
</dbReference>
<name>A0A5C6K5P3_9ACTN</name>
<keyword evidence="2" id="KW-1185">Reference proteome</keyword>
<protein>
    <submittedName>
        <fullName evidence="1">Uncharacterized protein</fullName>
    </submittedName>
</protein>
<organism evidence="1 2">
    <name type="scientific">Streptomyces misionensis</name>
    <dbReference type="NCBI Taxonomy" id="67331"/>
    <lineage>
        <taxon>Bacteria</taxon>
        <taxon>Bacillati</taxon>
        <taxon>Actinomycetota</taxon>
        <taxon>Actinomycetes</taxon>
        <taxon>Kitasatosporales</taxon>
        <taxon>Streptomycetaceae</taxon>
        <taxon>Streptomyces</taxon>
    </lineage>
</organism>
<evidence type="ECO:0000313" key="1">
    <source>
        <dbReference type="EMBL" id="TWV58547.1"/>
    </source>
</evidence>
<reference evidence="1" key="1">
    <citation type="journal article" date="2019" name="Microbiol. Resour. Announc.">
        <title>Draft Genomic Sequences of Streptomyces misionensis and Streptomyces albidoflavus, bacteria applied for phytopathogen biocontrol.</title>
        <authorList>
            <person name="Pylro V."/>
            <person name="Dias A."/>
            <person name="Andreote F."/>
            <person name="Varani A."/>
            <person name="Andreote C."/>
            <person name="Bernardo E."/>
            <person name="Martins T."/>
        </authorList>
    </citation>
    <scope>NUCLEOTIDE SEQUENCE [LARGE SCALE GENOMIC DNA]</scope>
    <source>
        <strain evidence="1">66</strain>
    </source>
</reference>
<dbReference type="Proteomes" id="UP000320481">
    <property type="component" value="Unassembled WGS sequence"/>
</dbReference>
<comment type="caution">
    <text evidence="1">The sequence shown here is derived from an EMBL/GenBank/DDBJ whole genome shotgun (WGS) entry which is preliminary data.</text>
</comment>
<proteinExistence type="predicted"/>
<accession>A0A5C6K5P3</accession>
<gene>
    <name evidence="1" type="ORF">FRZ03_00505</name>
</gene>
<dbReference type="EMBL" id="VOGW01000002">
    <property type="protein sequence ID" value="TWV58547.1"/>
    <property type="molecule type" value="Genomic_DNA"/>
</dbReference>